<keyword evidence="7 14" id="KW-1133">Transmembrane helix</keyword>
<dbReference type="InterPro" id="IPR024156">
    <property type="entry name" value="Small_GTPase_ARF"/>
</dbReference>
<evidence type="ECO:0000256" key="5">
    <source>
        <dbReference type="ARBA" id="ARBA00022741"/>
    </source>
</evidence>
<keyword evidence="16" id="KW-1185">Reference proteome</keyword>
<gene>
    <name evidence="15" type="ORF">B4U79_05051</name>
</gene>
<accession>A0A443QKG9</accession>
<comment type="subunit">
    <text evidence="12">Interacts with SYS1.</text>
</comment>
<dbReference type="GO" id="GO:0005789">
    <property type="term" value="C:endoplasmic reticulum membrane"/>
    <property type="evidence" value="ECO:0007669"/>
    <property type="project" value="UniProtKB-SubCell"/>
</dbReference>
<dbReference type="GO" id="GO:0006886">
    <property type="term" value="P:intracellular protein transport"/>
    <property type="evidence" value="ECO:0007669"/>
    <property type="project" value="TreeGrafter"/>
</dbReference>
<dbReference type="PANTHER" id="PTHR45909:SF1">
    <property type="entry name" value="ADP-RIBOSYLATION FACTOR-RELATED PROTEIN 1"/>
    <property type="match status" value="1"/>
</dbReference>
<dbReference type="SUPFAM" id="SSF52540">
    <property type="entry name" value="P-loop containing nucleoside triphosphate hydrolases"/>
    <property type="match status" value="1"/>
</dbReference>
<keyword evidence="8" id="KW-0342">GTP-binding</keyword>
<reference evidence="15 16" key="1">
    <citation type="journal article" date="2018" name="Gigascience">
        <title>Genomes of trombidid mites reveal novel predicted allergens and laterally-transferred genes associated with secondary metabolism.</title>
        <authorList>
            <person name="Dong X."/>
            <person name="Chaisiri K."/>
            <person name="Xia D."/>
            <person name="Armstrong S.D."/>
            <person name="Fang Y."/>
            <person name="Donnelly M.J."/>
            <person name="Kadowaki T."/>
            <person name="McGarry J.W."/>
            <person name="Darby A.C."/>
            <person name="Makepeace B.L."/>
        </authorList>
    </citation>
    <scope>NUCLEOTIDE SEQUENCE [LARGE SCALE GENOMIC DNA]</scope>
    <source>
        <strain evidence="15">UoL-WK</strain>
    </source>
</reference>
<dbReference type="GO" id="GO:0043001">
    <property type="term" value="P:Golgi to plasma membrane protein transport"/>
    <property type="evidence" value="ECO:0007669"/>
    <property type="project" value="TreeGrafter"/>
</dbReference>
<keyword evidence="4 14" id="KW-0812">Transmembrane</keyword>
<keyword evidence="9 14" id="KW-0472">Membrane</keyword>
<proteinExistence type="inferred from homology"/>
<keyword evidence="6" id="KW-0256">Endoplasmic reticulum</keyword>
<comment type="subcellular location">
    <subcellularLocation>
        <location evidence="1">Endoplasmic reticulum membrane</location>
        <topology evidence="1">Single-pass membrane protein</topology>
    </subcellularLocation>
</comment>
<sequence>MEADSFAKKTLFHFYSEIRENQNFQLYAFLIAALLAFLTFVLFRILLSKAKTARNILLVGLSDSGKTVLFSHIFAQRYVETVTSMKVNEAEIECNKKCVNLIDLPGYERLRHKFWDDFKNTARGVIFVIDSSLFMSNIRDVAEFLYDVIADPVIHKKRVPILIACNKQDEPKAKTAKVIQNQLEKEINAIRETKTSALSFTDEVNNSDRKIVGDLNKDFQFSDLKLKIEFGDCTAIDKGQREADISCVWKWMSKVV</sequence>
<organism evidence="15 16">
    <name type="scientific">Dinothrombium tinctorium</name>
    <dbReference type="NCBI Taxonomy" id="1965070"/>
    <lineage>
        <taxon>Eukaryota</taxon>
        <taxon>Metazoa</taxon>
        <taxon>Ecdysozoa</taxon>
        <taxon>Arthropoda</taxon>
        <taxon>Chelicerata</taxon>
        <taxon>Arachnida</taxon>
        <taxon>Acari</taxon>
        <taxon>Acariformes</taxon>
        <taxon>Trombidiformes</taxon>
        <taxon>Prostigmata</taxon>
        <taxon>Anystina</taxon>
        <taxon>Parasitengona</taxon>
        <taxon>Trombidioidea</taxon>
        <taxon>Trombidiidae</taxon>
        <taxon>Dinothrombium</taxon>
    </lineage>
</organism>
<protein>
    <recommendedName>
        <fullName evidence="13">ADP-ribosylation factor-related protein 1</fullName>
    </recommendedName>
    <alternativeName>
        <fullName evidence="3">Signal recognition particle receptor subunit beta</fullName>
    </alternativeName>
</protein>
<feature type="transmembrane region" description="Helical" evidence="14">
    <location>
        <begin position="24"/>
        <end position="47"/>
    </location>
</feature>
<dbReference type="GO" id="GO:0003924">
    <property type="term" value="F:GTPase activity"/>
    <property type="evidence" value="ECO:0007669"/>
    <property type="project" value="TreeGrafter"/>
</dbReference>
<evidence type="ECO:0000256" key="8">
    <source>
        <dbReference type="ARBA" id="ARBA00023134"/>
    </source>
</evidence>
<evidence type="ECO:0000256" key="7">
    <source>
        <dbReference type="ARBA" id="ARBA00022989"/>
    </source>
</evidence>
<evidence type="ECO:0000256" key="13">
    <source>
        <dbReference type="ARBA" id="ARBA00039478"/>
    </source>
</evidence>
<dbReference type="InterPro" id="IPR005225">
    <property type="entry name" value="Small_GTP-bd"/>
</dbReference>
<dbReference type="Gene3D" id="3.40.50.300">
    <property type="entry name" value="P-loop containing nucleotide triphosphate hydrolases"/>
    <property type="match status" value="1"/>
</dbReference>
<dbReference type="STRING" id="1965070.A0A443QKG9"/>
<evidence type="ECO:0000256" key="14">
    <source>
        <dbReference type="SAM" id="Phobius"/>
    </source>
</evidence>
<dbReference type="PANTHER" id="PTHR45909">
    <property type="entry name" value="ADP-RIBOSYLATION FACTOR-RELATED PROTEIN 1"/>
    <property type="match status" value="1"/>
</dbReference>
<dbReference type="GO" id="GO:0005525">
    <property type="term" value="F:GTP binding"/>
    <property type="evidence" value="ECO:0007669"/>
    <property type="project" value="UniProtKB-KW"/>
</dbReference>
<dbReference type="OrthoDB" id="41266at2759"/>
<dbReference type="NCBIfam" id="TIGR00231">
    <property type="entry name" value="small_GTP"/>
    <property type="match status" value="1"/>
</dbReference>
<dbReference type="SMART" id="SM00177">
    <property type="entry name" value="ARF"/>
    <property type="match status" value="1"/>
</dbReference>
<dbReference type="AlphaFoldDB" id="A0A443QKG9"/>
<evidence type="ECO:0000256" key="12">
    <source>
        <dbReference type="ARBA" id="ARBA00038765"/>
    </source>
</evidence>
<evidence type="ECO:0000256" key="2">
    <source>
        <dbReference type="ARBA" id="ARBA00005619"/>
    </source>
</evidence>
<dbReference type="Pfam" id="PF09439">
    <property type="entry name" value="SRPRB"/>
    <property type="match status" value="1"/>
</dbReference>
<evidence type="ECO:0000256" key="10">
    <source>
        <dbReference type="ARBA" id="ARBA00023170"/>
    </source>
</evidence>
<dbReference type="EMBL" id="NCKU01006435">
    <property type="protein sequence ID" value="RWS03506.1"/>
    <property type="molecule type" value="Genomic_DNA"/>
</dbReference>
<evidence type="ECO:0000256" key="9">
    <source>
        <dbReference type="ARBA" id="ARBA00023136"/>
    </source>
</evidence>
<comment type="caution">
    <text evidence="15">The sequence shown here is derived from an EMBL/GenBank/DDBJ whole genome shotgun (WGS) entry which is preliminary data.</text>
</comment>
<dbReference type="GO" id="GO:0034067">
    <property type="term" value="P:protein localization to Golgi apparatus"/>
    <property type="evidence" value="ECO:0007669"/>
    <property type="project" value="TreeGrafter"/>
</dbReference>
<evidence type="ECO:0000313" key="15">
    <source>
        <dbReference type="EMBL" id="RWS03506.1"/>
    </source>
</evidence>
<dbReference type="GO" id="GO:0005794">
    <property type="term" value="C:Golgi apparatus"/>
    <property type="evidence" value="ECO:0007669"/>
    <property type="project" value="TreeGrafter"/>
</dbReference>
<name>A0A443QKG9_9ACAR</name>
<dbReference type="Proteomes" id="UP000285301">
    <property type="component" value="Unassembled WGS sequence"/>
</dbReference>
<evidence type="ECO:0000256" key="4">
    <source>
        <dbReference type="ARBA" id="ARBA00022692"/>
    </source>
</evidence>
<keyword evidence="10 15" id="KW-0675">Receptor</keyword>
<evidence type="ECO:0000313" key="16">
    <source>
        <dbReference type="Proteomes" id="UP000285301"/>
    </source>
</evidence>
<dbReference type="InterPro" id="IPR019009">
    <property type="entry name" value="SRP_receptor_beta_su"/>
</dbReference>
<comment type="similarity">
    <text evidence="2">Belongs to the SRP receptor beta subunit family.</text>
</comment>
<evidence type="ECO:0000256" key="6">
    <source>
        <dbReference type="ARBA" id="ARBA00022824"/>
    </source>
</evidence>
<comment type="function">
    <text evidence="11">Trans-Golgi-associated GTPase that regulates protein sorting. Controls the targeting of ARL1 and its effector to the trans-Golgi. Required for the lipidation of chylomicrons in the intestine and required for VLDL lipidation in the liver.</text>
</comment>
<evidence type="ECO:0000256" key="1">
    <source>
        <dbReference type="ARBA" id="ARBA00004389"/>
    </source>
</evidence>
<evidence type="ECO:0000256" key="3">
    <source>
        <dbReference type="ARBA" id="ARBA00020256"/>
    </source>
</evidence>
<dbReference type="CDD" id="cd04105">
    <property type="entry name" value="SR_beta"/>
    <property type="match status" value="1"/>
</dbReference>
<evidence type="ECO:0000256" key="11">
    <source>
        <dbReference type="ARBA" id="ARBA00037377"/>
    </source>
</evidence>
<dbReference type="InterPro" id="IPR027417">
    <property type="entry name" value="P-loop_NTPase"/>
</dbReference>
<keyword evidence="5" id="KW-0547">Nucleotide-binding</keyword>